<dbReference type="InterPro" id="IPR011042">
    <property type="entry name" value="6-blade_b-propeller_TolB-like"/>
</dbReference>
<keyword evidence="1" id="KW-0677">Repeat</keyword>
<gene>
    <name evidence="4" type="ORF">H8B21_10635</name>
</gene>
<dbReference type="InterPro" id="IPR002909">
    <property type="entry name" value="IPT_dom"/>
</dbReference>
<comment type="caution">
    <text evidence="4">The sequence shown here is derived from an EMBL/GenBank/DDBJ whole genome shotgun (WGS) entry which is preliminary data.</text>
</comment>
<accession>A0ABR7XS87</accession>
<evidence type="ECO:0000313" key="4">
    <source>
        <dbReference type="EMBL" id="MBD1422026.1"/>
    </source>
</evidence>
<dbReference type="Pfam" id="PF01436">
    <property type="entry name" value="NHL"/>
    <property type="match status" value="2"/>
</dbReference>
<dbReference type="Proteomes" id="UP000651112">
    <property type="component" value="Unassembled WGS sequence"/>
</dbReference>
<name>A0ABR7XS87_9SPHI</name>
<sequence length="443" mass="47227">MKTIVRLTYIFLCMSFWACKDTDNIGHNPSANMELSRFIPLEGDEGTEMMIFGNNFSLDTTQISVYINGAKARITGANMERILLIVPPGVGTGLVEVHIGDQTAKSDVPFKYPPVYRWRLETLAGNGSAGFQDGEGNTAQFNFVRAPGLTVDTDGNVYVADAGNHCIRKITPEGQVSTVAGTPGAAGYIDGNASNAKFDTPFHVSIDKDKNLYVSDTWNAKLRKITPSGDVTTLTGVGDIVCTAIDPRNNNIYAASLTNGAVYQVLGNGNLDPVVSGLGWVGGITIDAQGWLYIVETGSSVVHRVDLKAFNGSPMETTIIAGIAGVAGYEDGAGTSAKFDRPWGIAWHPTTGELYIAGDSGPYGGPWYGDGGNHTNQCIRVIKPRTWDVSTFFGTGEPGFVDGLQAEALLNNPTGVTIGSDGSVYIVDANNHCIRKAKREEVL</sequence>
<organism evidence="4 5">
    <name type="scientific">Sphingobacterium chuzhouense</name>
    <dbReference type="NCBI Taxonomy" id="1742264"/>
    <lineage>
        <taxon>Bacteria</taxon>
        <taxon>Pseudomonadati</taxon>
        <taxon>Bacteroidota</taxon>
        <taxon>Sphingobacteriia</taxon>
        <taxon>Sphingobacteriales</taxon>
        <taxon>Sphingobacteriaceae</taxon>
        <taxon>Sphingobacterium</taxon>
    </lineage>
</organism>
<dbReference type="InterPro" id="IPR014756">
    <property type="entry name" value="Ig_E-set"/>
</dbReference>
<feature type="repeat" description="NHL" evidence="2">
    <location>
        <begin position="410"/>
        <end position="440"/>
    </location>
</feature>
<dbReference type="PROSITE" id="PS51125">
    <property type="entry name" value="NHL"/>
    <property type="match status" value="2"/>
</dbReference>
<dbReference type="PANTHER" id="PTHR13833:SF71">
    <property type="entry name" value="NHL DOMAIN-CONTAINING PROTEIN"/>
    <property type="match status" value="1"/>
</dbReference>
<evidence type="ECO:0000313" key="5">
    <source>
        <dbReference type="Proteomes" id="UP000651112"/>
    </source>
</evidence>
<evidence type="ECO:0000256" key="1">
    <source>
        <dbReference type="ARBA" id="ARBA00022737"/>
    </source>
</evidence>
<feature type="domain" description="IPT/TIG" evidence="3">
    <location>
        <begin position="39"/>
        <end position="112"/>
    </location>
</feature>
<evidence type="ECO:0000256" key="2">
    <source>
        <dbReference type="PROSITE-ProRule" id="PRU00504"/>
    </source>
</evidence>
<dbReference type="CDD" id="cd00102">
    <property type="entry name" value="IPT"/>
    <property type="match status" value="1"/>
</dbReference>
<dbReference type="Pfam" id="PF01833">
    <property type="entry name" value="TIG"/>
    <property type="match status" value="1"/>
</dbReference>
<dbReference type="PANTHER" id="PTHR13833">
    <property type="match status" value="1"/>
</dbReference>
<dbReference type="RefSeq" id="WP_190313723.1">
    <property type="nucleotide sequence ID" value="NZ_JACNYL010000002.1"/>
</dbReference>
<reference evidence="4 5" key="1">
    <citation type="submission" date="2020-08" db="EMBL/GenBank/DDBJ databases">
        <title>Sphingobacterium sp. DN00404 isolated from aquaculture water.</title>
        <authorList>
            <person name="Zhang M."/>
        </authorList>
    </citation>
    <scope>NUCLEOTIDE SEQUENCE [LARGE SCALE GENOMIC DNA]</scope>
    <source>
        <strain evidence="4 5">KCTC 42746</strain>
    </source>
</reference>
<feature type="repeat" description="NHL" evidence="2">
    <location>
        <begin position="148"/>
        <end position="173"/>
    </location>
</feature>
<evidence type="ECO:0000259" key="3">
    <source>
        <dbReference type="Pfam" id="PF01833"/>
    </source>
</evidence>
<protein>
    <submittedName>
        <fullName evidence="4">IPT/TIG domain-containing protein</fullName>
    </submittedName>
</protein>
<dbReference type="Gene3D" id="2.120.10.30">
    <property type="entry name" value="TolB, C-terminal domain"/>
    <property type="match status" value="3"/>
</dbReference>
<proteinExistence type="predicted"/>
<dbReference type="SUPFAM" id="SSF81296">
    <property type="entry name" value="E set domains"/>
    <property type="match status" value="1"/>
</dbReference>
<dbReference type="InterPro" id="IPR013783">
    <property type="entry name" value="Ig-like_fold"/>
</dbReference>
<dbReference type="SUPFAM" id="SSF101898">
    <property type="entry name" value="NHL repeat"/>
    <property type="match status" value="1"/>
</dbReference>
<dbReference type="EMBL" id="JACNYL010000002">
    <property type="protein sequence ID" value="MBD1422026.1"/>
    <property type="molecule type" value="Genomic_DNA"/>
</dbReference>
<dbReference type="Gene3D" id="2.60.40.10">
    <property type="entry name" value="Immunoglobulins"/>
    <property type="match status" value="1"/>
</dbReference>
<dbReference type="InterPro" id="IPR001258">
    <property type="entry name" value="NHL_repeat"/>
</dbReference>
<keyword evidence="5" id="KW-1185">Reference proteome</keyword>